<accession>D6WA03</accession>
<keyword evidence="2" id="KW-1185">Reference proteome</keyword>
<dbReference type="AlphaFoldDB" id="D6WA03"/>
<gene>
    <name evidence="1" type="primary">GLEAN_01080</name>
    <name evidence="1" type="ORF">TcasGA2_TC001080</name>
</gene>
<evidence type="ECO:0000313" key="1">
    <source>
        <dbReference type="EMBL" id="EEZ98568.1"/>
    </source>
</evidence>
<reference evidence="1 2" key="2">
    <citation type="journal article" date="2010" name="Nucleic Acids Res.">
        <title>BeetleBase in 2010: revisions to provide comprehensive genomic information for Tribolium castaneum.</title>
        <authorList>
            <person name="Kim H.S."/>
            <person name="Murphy T."/>
            <person name="Xia J."/>
            <person name="Caragea D."/>
            <person name="Park Y."/>
            <person name="Beeman R.W."/>
            <person name="Lorenzen M.D."/>
            <person name="Butcher S."/>
            <person name="Manak J.R."/>
            <person name="Brown S.J."/>
        </authorList>
    </citation>
    <scope>GENOME REANNOTATION</scope>
    <source>
        <strain evidence="1 2">Georgia GA2</strain>
    </source>
</reference>
<name>D6WA03_TRICA</name>
<dbReference type="Proteomes" id="UP000007266">
    <property type="component" value="Linkage group 2"/>
</dbReference>
<evidence type="ECO:0000313" key="2">
    <source>
        <dbReference type="Proteomes" id="UP000007266"/>
    </source>
</evidence>
<sequence length="93" mass="10683">MGQEWRDRILRDHTIVCIRRCAVTKNGVMLAMERGSTTAFMCRCNTAAVMKYRTFMFWVLPKIVNSNRPNSFQKSRNQLSLAIKLESAIKAAV</sequence>
<organism evidence="1 2">
    <name type="scientific">Tribolium castaneum</name>
    <name type="common">Red flour beetle</name>
    <dbReference type="NCBI Taxonomy" id="7070"/>
    <lineage>
        <taxon>Eukaryota</taxon>
        <taxon>Metazoa</taxon>
        <taxon>Ecdysozoa</taxon>
        <taxon>Arthropoda</taxon>
        <taxon>Hexapoda</taxon>
        <taxon>Insecta</taxon>
        <taxon>Pterygota</taxon>
        <taxon>Neoptera</taxon>
        <taxon>Endopterygota</taxon>
        <taxon>Coleoptera</taxon>
        <taxon>Polyphaga</taxon>
        <taxon>Cucujiformia</taxon>
        <taxon>Tenebrionidae</taxon>
        <taxon>Tenebrionidae incertae sedis</taxon>
        <taxon>Tribolium</taxon>
    </lineage>
</organism>
<dbReference type="HOGENOM" id="CLU_2402529_0_0_1"/>
<proteinExistence type="predicted"/>
<protein>
    <submittedName>
        <fullName evidence="1">Uncharacterized protein</fullName>
    </submittedName>
</protein>
<dbReference type="EMBL" id="KQ971312">
    <property type="protein sequence ID" value="EEZ98568.1"/>
    <property type="molecule type" value="Genomic_DNA"/>
</dbReference>
<reference evidence="1 2" key="1">
    <citation type="journal article" date="2008" name="Nature">
        <title>The genome of the model beetle and pest Tribolium castaneum.</title>
        <authorList>
            <consortium name="Tribolium Genome Sequencing Consortium"/>
            <person name="Richards S."/>
            <person name="Gibbs R.A."/>
            <person name="Weinstock G.M."/>
            <person name="Brown S.J."/>
            <person name="Denell R."/>
            <person name="Beeman R.W."/>
            <person name="Gibbs R."/>
            <person name="Beeman R.W."/>
            <person name="Brown S.J."/>
            <person name="Bucher G."/>
            <person name="Friedrich M."/>
            <person name="Grimmelikhuijzen C.J."/>
            <person name="Klingler M."/>
            <person name="Lorenzen M."/>
            <person name="Richards S."/>
            <person name="Roth S."/>
            <person name="Schroder R."/>
            <person name="Tautz D."/>
            <person name="Zdobnov E.M."/>
            <person name="Muzny D."/>
            <person name="Gibbs R.A."/>
            <person name="Weinstock G.M."/>
            <person name="Attaway T."/>
            <person name="Bell S."/>
            <person name="Buhay C.J."/>
            <person name="Chandrabose M.N."/>
            <person name="Chavez D."/>
            <person name="Clerk-Blankenburg K.P."/>
            <person name="Cree A."/>
            <person name="Dao M."/>
            <person name="Davis C."/>
            <person name="Chacko J."/>
            <person name="Dinh H."/>
            <person name="Dugan-Rocha S."/>
            <person name="Fowler G."/>
            <person name="Garner T.T."/>
            <person name="Garnes J."/>
            <person name="Gnirke A."/>
            <person name="Hawes A."/>
            <person name="Hernandez J."/>
            <person name="Hines S."/>
            <person name="Holder M."/>
            <person name="Hume J."/>
            <person name="Jhangiani S.N."/>
            <person name="Joshi V."/>
            <person name="Khan Z.M."/>
            <person name="Jackson L."/>
            <person name="Kovar C."/>
            <person name="Kowis A."/>
            <person name="Lee S."/>
            <person name="Lewis L.R."/>
            <person name="Margolis J."/>
            <person name="Morgan M."/>
            <person name="Nazareth L.V."/>
            <person name="Nguyen N."/>
            <person name="Okwuonu G."/>
            <person name="Parker D."/>
            <person name="Richards S."/>
            <person name="Ruiz S.J."/>
            <person name="Santibanez J."/>
            <person name="Savard J."/>
            <person name="Scherer S.E."/>
            <person name="Schneider B."/>
            <person name="Sodergren E."/>
            <person name="Tautz D."/>
            <person name="Vattahil S."/>
            <person name="Villasana D."/>
            <person name="White C.S."/>
            <person name="Wright R."/>
            <person name="Park Y."/>
            <person name="Beeman R.W."/>
            <person name="Lord J."/>
            <person name="Oppert B."/>
            <person name="Lorenzen M."/>
            <person name="Brown S."/>
            <person name="Wang L."/>
            <person name="Savard J."/>
            <person name="Tautz D."/>
            <person name="Richards S."/>
            <person name="Weinstock G."/>
            <person name="Gibbs R.A."/>
            <person name="Liu Y."/>
            <person name="Worley K."/>
            <person name="Weinstock G."/>
            <person name="Elsik C.G."/>
            <person name="Reese J.T."/>
            <person name="Elhaik E."/>
            <person name="Landan G."/>
            <person name="Graur D."/>
            <person name="Arensburger P."/>
            <person name="Atkinson P."/>
            <person name="Beeman R.W."/>
            <person name="Beidler J."/>
            <person name="Brown S.J."/>
            <person name="Demuth J.P."/>
            <person name="Drury D.W."/>
            <person name="Du Y.Z."/>
            <person name="Fujiwara H."/>
            <person name="Lorenzen M."/>
            <person name="Maselli V."/>
            <person name="Osanai M."/>
            <person name="Park Y."/>
            <person name="Robertson H.M."/>
            <person name="Tu Z."/>
            <person name="Wang J.J."/>
            <person name="Wang S."/>
            <person name="Richards S."/>
            <person name="Song H."/>
            <person name="Zhang L."/>
            <person name="Sodergren E."/>
            <person name="Werner D."/>
            <person name="Stanke M."/>
            <person name="Morgenstern B."/>
            <person name="Solovyev V."/>
            <person name="Kosarev P."/>
            <person name="Brown G."/>
            <person name="Chen H.C."/>
            <person name="Ermolaeva O."/>
            <person name="Hlavina W."/>
            <person name="Kapustin Y."/>
            <person name="Kiryutin B."/>
            <person name="Kitts P."/>
            <person name="Maglott D."/>
            <person name="Pruitt K."/>
            <person name="Sapojnikov V."/>
            <person name="Souvorov A."/>
            <person name="Mackey A.J."/>
            <person name="Waterhouse R.M."/>
            <person name="Wyder S."/>
            <person name="Zdobnov E.M."/>
            <person name="Zdobnov E.M."/>
            <person name="Wyder S."/>
            <person name="Kriventseva E.V."/>
            <person name="Kadowaki T."/>
            <person name="Bork P."/>
            <person name="Aranda M."/>
            <person name="Bao R."/>
            <person name="Beermann A."/>
            <person name="Berns N."/>
            <person name="Bolognesi R."/>
            <person name="Bonneton F."/>
            <person name="Bopp D."/>
            <person name="Brown S.J."/>
            <person name="Bucher G."/>
            <person name="Butts T."/>
            <person name="Chaumot A."/>
            <person name="Denell R.E."/>
            <person name="Ferrier D.E."/>
            <person name="Friedrich M."/>
            <person name="Gordon C.M."/>
            <person name="Jindra M."/>
            <person name="Klingler M."/>
            <person name="Lan Q."/>
            <person name="Lattorff H.M."/>
            <person name="Laudet V."/>
            <person name="von Levetsow C."/>
            <person name="Liu Z."/>
            <person name="Lutz R."/>
            <person name="Lynch J.A."/>
            <person name="da Fonseca R.N."/>
            <person name="Posnien N."/>
            <person name="Reuter R."/>
            <person name="Roth S."/>
            <person name="Savard J."/>
            <person name="Schinko J.B."/>
            <person name="Schmitt C."/>
            <person name="Schoppmeier M."/>
            <person name="Schroder R."/>
            <person name="Shippy T.D."/>
            <person name="Simonnet F."/>
            <person name="Marques-Souza H."/>
            <person name="Tautz D."/>
            <person name="Tomoyasu Y."/>
            <person name="Trauner J."/>
            <person name="Van der Zee M."/>
            <person name="Vervoort M."/>
            <person name="Wittkopp N."/>
            <person name="Wimmer E.A."/>
            <person name="Yang X."/>
            <person name="Jones A.K."/>
            <person name="Sattelle D.B."/>
            <person name="Ebert P.R."/>
            <person name="Nelson D."/>
            <person name="Scott J.G."/>
            <person name="Beeman R.W."/>
            <person name="Muthukrishnan S."/>
            <person name="Kramer K.J."/>
            <person name="Arakane Y."/>
            <person name="Beeman R.W."/>
            <person name="Zhu Q."/>
            <person name="Hogenkamp D."/>
            <person name="Dixit R."/>
            <person name="Oppert B."/>
            <person name="Jiang H."/>
            <person name="Zou Z."/>
            <person name="Marshall J."/>
            <person name="Elpidina E."/>
            <person name="Vinokurov K."/>
            <person name="Oppert C."/>
            <person name="Zou Z."/>
            <person name="Evans J."/>
            <person name="Lu Z."/>
            <person name="Zhao P."/>
            <person name="Sumathipala N."/>
            <person name="Altincicek B."/>
            <person name="Vilcinskas A."/>
            <person name="Williams M."/>
            <person name="Hultmark D."/>
            <person name="Hetru C."/>
            <person name="Jiang H."/>
            <person name="Grimmelikhuijzen C.J."/>
            <person name="Hauser F."/>
            <person name="Cazzamali G."/>
            <person name="Williamson M."/>
            <person name="Park Y."/>
            <person name="Li B."/>
            <person name="Tanaka Y."/>
            <person name="Predel R."/>
            <person name="Neupert S."/>
            <person name="Schachtner J."/>
            <person name="Verleyen P."/>
            <person name="Raible F."/>
            <person name="Bork P."/>
            <person name="Friedrich M."/>
            <person name="Walden K.K."/>
            <person name="Robertson H.M."/>
            <person name="Angeli S."/>
            <person name="Foret S."/>
            <person name="Bucher G."/>
            <person name="Schuetz S."/>
            <person name="Maleszka R."/>
            <person name="Wimmer E.A."/>
            <person name="Beeman R.W."/>
            <person name="Lorenzen M."/>
            <person name="Tomoyasu Y."/>
            <person name="Miller S.C."/>
            <person name="Grossmann D."/>
            <person name="Bucher G."/>
        </authorList>
    </citation>
    <scope>NUCLEOTIDE SEQUENCE [LARGE SCALE GENOMIC DNA]</scope>
    <source>
        <strain evidence="1 2">Georgia GA2</strain>
    </source>
</reference>